<dbReference type="GO" id="GO:0051075">
    <property type="term" value="F:S-adenosylmethionine:tRNA ribosyltransferase-isomerase activity"/>
    <property type="evidence" value="ECO:0007669"/>
    <property type="project" value="TreeGrafter"/>
</dbReference>
<keyword evidence="2" id="KW-0808">Transferase</keyword>
<accession>A0AAJ2PZK1</accession>
<dbReference type="Pfam" id="PF02547">
    <property type="entry name" value="Queuosine_synth"/>
    <property type="match status" value="1"/>
</dbReference>
<dbReference type="Proteomes" id="UP001273589">
    <property type="component" value="Unassembled WGS sequence"/>
</dbReference>
<keyword evidence="3" id="KW-0949">S-adenosyl-L-methionine</keyword>
<evidence type="ECO:0000256" key="4">
    <source>
        <dbReference type="ARBA" id="ARBA00022785"/>
    </source>
</evidence>
<proteinExistence type="predicted"/>
<dbReference type="InterPro" id="IPR042118">
    <property type="entry name" value="QueA_dom1"/>
</dbReference>
<protein>
    <submittedName>
        <fullName evidence="5">S-adenosylmethionine:tRNA ribosyltransferase-isomerase</fullName>
    </submittedName>
</protein>
<feature type="non-terminal residue" evidence="5">
    <location>
        <position position="1"/>
    </location>
</feature>
<evidence type="ECO:0000256" key="1">
    <source>
        <dbReference type="ARBA" id="ARBA00022490"/>
    </source>
</evidence>
<keyword evidence="4" id="KW-0671">Queuosine biosynthesis</keyword>
<dbReference type="Gene3D" id="3.40.1780.10">
    <property type="entry name" value="QueA-like"/>
    <property type="match status" value="1"/>
</dbReference>
<keyword evidence="1" id="KW-0963">Cytoplasm</keyword>
<dbReference type="EMBL" id="JARAWN010000534">
    <property type="protein sequence ID" value="MDX3136254.1"/>
    <property type="molecule type" value="Genomic_DNA"/>
</dbReference>
<evidence type="ECO:0000313" key="5">
    <source>
        <dbReference type="EMBL" id="MDX3136254.1"/>
    </source>
</evidence>
<name>A0AAJ2PZK1_9ACTN</name>
<dbReference type="PANTHER" id="PTHR30307">
    <property type="entry name" value="S-ADENOSYLMETHIONINE:TRNA RIBOSYLTRANSFERASE-ISOMERASE"/>
    <property type="match status" value="1"/>
</dbReference>
<evidence type="ECO:0000256" key="2">
    <source>
        <dbReference type="ARBA" id="ARBA00022679"/>
    </source>
</evidence>
<evidence type="ECO:0000313" key="6">
    <source>
        <dbReference type="Proteomes" id="UP001273589"/>
    </source>
</evidence>
<comment type="caution">
    <text evidence="5">The sequence shown here is derived from an EMBL/GenBank/DDBJ whole genome shotgun (WGS) entry which is preliminary data.</text>
</comment>
<dbReference type="InterPro" id="IPR036100">
    <property type="entry name" value="QueA_sf"/>
</dbReference>
<dbReference type="InterPro" id="IPR003699">
    <property type="entry name" value="QueA"/>
</dbReference>
<dbReference type="SUPFAM" id="SSF111337">
    <property type="entry name" value="QueA-like"/>
    <property type="match status" value="1"/>
</dbReference>
<reference evidence="5" key="1">
    <citation type="journal article" date="2023" name="Microb. Genom.">
        <title>Mesoterricola silvestris gen. nov., sp. nov., Mesoterricola sediminis sp. nov., Geothrix oryzae sp. nov., Geothrix edaphica sp. nov., Geothrix rubra sp. nov., and Geothrix limicola sp. nov., six novel members of Acidobacteriota isolated from soils.</title>
        <authorList>
            <person name="Weisberg A.J."/>
            <person name="Pearce E."/>
            <person name="Kramer C.G."/>
            <person name="Chang J.H."/>
            <person name="Clarke C.R."/>
        </authorList>
    </citation>
    <scope>NUCLEOTIDE SEQUENCE</scope>
    <source>
        <strain evidence="5">ND06-05F</strain>
    </source>
</reference>
<sequence length="72" mass="7885">PERGVRGVDGLLTGLHEPEASHLLMLEAVGGRAAIDRAYEEAVGGRYLWHEFGDVHLVLPPEEPHGERCDSN</sequence>
<dbReference type="GO" id="GO:0008616">
    <property type="term" value="P:tRNA queuosine(34) biosynthetic process"/>
    <property type="evidence" value="ECO:0007669"/>
    <property type="project" value="UniProtKB-KW"/>
</dbReference>
<dbReference type="RefSeq" id="WP_319699134.1">
    <property type="nucleotide sequence ID" value="NZ_JARAWN010000534.1"/>
</dbReference>
<dbReference type="PANTHER" id="PTHR30307:SF0">
    <property type="entry name" value="S-ADENOSYLMETHIONINE:TRNA RIBOSYLTRANSFERASE-ISOMERASE"/>
    <property type="match status" value="1"/>
</dbReference>
<evidence type="ECO:0000256" key="3">
    <source>
        <dbReference type="ARBA" id="ARBA00022691"/>
    </source>
</evidence>
<dbReference type="AlphaFoldDB" id="A0AAJ2PZK1"/>
<organism evidence="5 6">
    <name type="scientific">Streptomyces europaeiscabiei</name>
    <dbReference type="NCBI Taxonomy" id="146819"/>
    <lineage>
        <taxon>Bacteria</taxon>
        <taxon>Bacillati</taxon>
        <taxon>Actinomycetota</taxon>
        <taxon>Actinomycetes</taxon>
        <taxon>Kitasatosporales</taxon>
        <taxon>Streptomycetaceae</taxon>
        <taxon>Streptomyces</taxon>
    </lineage>
</organism>
<gene>
    <name evidence="5" type="ORF">PV367_42160</name>
</gene>